<dbReference type="PANTHER" id="PTHR42743">
    <property type="entry name" value="AMINO-ACID AMINOTRANSFERASE"/>
    <property type="match status" value="1"/>
</dbReference>
<protein>
    <submittedName>
        <fullName evidence="2">4-amino-4-deoxychorismate lyase</fullName>
        <ecNumber evidence="2">4.1.3.38</ecNumber>
    </submittedName>
</protein>
<keyword evidence="3" id="KW-1185">Reference proteome</keyword>
<keyword evidence="2" id="KW-0456">Lyase</keyword>
<evidence type="ECO:0000313" key="2">
    <source>
        <dbReference type="EMBL" id="AHI23546.1"/>
    </source>
</evidence>
<dbReference type="eggNOG" id="COG0115">
    <property type="taxonomic scope" value="Bacteria"/>
</dbReference>
<dbReference type="GO" id="GO:0008696">
    <property type="term" value="F:4-amino-4-deoxychorismate lyase activity"/>
    <property type="evidence" value="ECO:0007669"/>
    <property type="project" value="UniProtKB-EC"/>
</dbReference>
<dbReference type="PANTHER" id="PTHR42743:SF11">
    <property type="entry name" value="AMINODEOXYCHORISMATE LYASE"/>
    <property type="match status" value="1"/>
</dbReference>
<dbReference type="SUPFAM" id="SSF56752">
    <property type="entry name" value="D-aminoacid aminotransferase-like PLP-dependent enzymes"/>
    <property type="match status" value="1"/>
</dbReference>
<organism evidence="2 3">
    <name type="scientific">Corynebacterium vitaeruminis DSM 20294</name>
    <dbReference type="NCBI Taxonomy" id="1224164"/>
    <lineage>
        <taxon>Bacteria</taxon>
        <taxon>Bacillati</taxon>
        <taxon>Actinomycetota</taxon>
        <taxon>Actinomycetes</taxon>
        <taxon>Mycobacteriales</taxon>
        <taxon>Corynebacteriaceae</taxon>
        <taxon>Corynebacterium</taxon>
    </lineage>
</organism>
<evidence type="ECO:0000313" key="3">
    <source>
        <dbReference type="Proteomes" id="UP000019222"/>
    </source>
</evidence>
<comment type="similarity">
    <text evidence="1">Belongs to the class-IV pyridoxal-phosphate-dependent aminotransferase family.</text>
</comment>
<dbReference type="HOGENOM" id="CLU_020844_1_0_11"/>
<dbReference type="InterPro" id="IPR043131">
    <property type="entry name" value="BCAT-like_N"/>
</dbReference>
<dbReference type="EMBL" id="CP004353">
    <property type="protein sequence ID" value="AHI23546.1"/>
    <property type="molecule type" value="Genomic_DNA"/>
</dbReference>
<dbReference type="RefSeq" id="WP_025253538.1">
    <property type="nucleotide sequence ID" value="NZ_CP004353.1"/>
</dbReference>
<dbReference type="Proteomes" id="UP000019222">
    <property type="component" value="Chromosome"/>
</dbReference>
<evidence type="ECO:0000256" key="1">
    <source>
        <dbReference type="ARBA" id="ARBA00009320"/>
    </source>
</evidence>
<name>W5Y2S1_9CORY</name>
<dbReference type="NCBIfam" id="NF005886">
    <property type="entry name" value="PRK07849.1-1"/>
    <property type="match status" value="1"/>
</dbReference>
<dbReference type="InterPro" id="IPR050571">
    <property type="entry name" value="Class-IV_PLP-Dep_Aminotrnsfr"/>
</dbReference>
<dbReference type="Gene3D" id="3.30.470.10">
    <property type="match status" value="1"/>
</dbReference>
<gene>
    <name evidence="2" type="ORF">B843_10830</name>
</gene>
<proteinExistence type="inferred from homology"/>
<dbReference type="InterPro" id="IPR043132">
    <property type="entry name" value="BCAT-like_C"/>
</dbReference>
<dbReference type="GO" id="GO:0046394">
    <property type="term" value="P:carboxylic acid biosynthetic process"/>
    <property type="evidence" value="ECO:0007669"/>
    <property type="project" value="UniProtKB-ARBA"/>
</dbReference>
<sequence length="312" mass="34497">MASNNPEKSVEPIIIAVEPFGGSIRNHQPQLPLVFFDDAAVTRGDGVFETLLLHGDHACNLERHAKRFVASSRLLDLPEPNLDYWIAATNKALEQWRERTDRDAKCVWTYTRGRASTGIPTAWITVTAISDHVLEQRQHGVKVMTSPRGYTIDRVETTSTDDEGNVVATSSPVAPWLVVGAKTLSYAANMAALRWARGHGFDDVIYMEGDKVLEGATSTVVTVRGDKLRTPIPGGDILPGTTQAALFEHASQHGWRCKAKELRREDLLRADSVWLVSSVRIAARVRRIDDVKLERPDNEDEIRALIMGALGA</sequence>
<dbReference type="AlphaFoldDB" id="W5Y2S1"/>
<dbReference type="Pfam" id="PF01063">
    <property type="entry name" value="Aminotran_4"/>
    <property type="match status" value="1"/>
</dbReference>
<dbReference type="InterPro" id="IPR001544">
    <property type="entry name" value="Aminotrans_IV"/>
</dbReference>
<dbReference type="KEGG" id="cvt:B843_10830"/>
<dbReference type="EC" id="4.1.3.38" evidence="2"/>
<dbReference type="PATRIC" id="fig|1224164.3.peg.2180"/>
<dbReference type="STRING" id="1224164.B843_10830"/>
<accession>W5Y2S1</accession>
<dbReference type="GO" id="GO:0005829">
    <property type="term" value="C:cytosol"/>
    <property type="evidence" value="ECO:0007669"/>
    <property type="project" value="TreeGrafter"/>
</dbReference>
<reference evidence="2 3" key="1">
    <citation type="submission" date="2013-02" db="EMBL/GenBank/DDBJ databases">
        <title>The complete genome sequence of Corynebacterium vitaeruminis DSM 20294.</title>
        <authorList>
            <person name="Ruckert C."/>
            <person name="Albersmeier A."/>
            <person name="Kalinowski J."/>
        </authorList>
    </citation>
    <scope>NUCLEOTIDE SEQUENCE [LARGE SCALE GENOMIC DNA]</scope>
    <source>
        <strain evidence="3">ATCC 10234</strain>
    </source>
</reference>
<dbReference type="Gene3D" id="3.20.10.10">
    <property type="entry name" value="D-amino Acid Aminotransferase, subunit A, domain 2"/>
    <property type="match status" value="1"/>
</dbReference>
<dbReference type="InterPro" id="IPR036038">
    <property type="entry name" value="Aminotransferase-like"/>
</dbReference>